<proteinExistence type="predicted"/>
<reference evidence="3 4" key="1">
    <citation type="submission" date="2015-09" db="EMBL/GenBank/DDBJ databases">
        <authorList>
            <consortium name="Pathogen Informatics"/>
        </authorList>
    </citation>
    <scope>NUCLEOTIDE SEQUENCE [LARGE SCALE GENOMIC DNA]</scope>
    <source>
        <strain evidence="3 4">2789STDY5834939</strain>
    </source>
</reference>
<name>A0A174U284_9FIRM</name>
<dbReference type="AlphaFoldDB" id="A0A174U284"/>
<evidence type="ECO:0000313" key="3">
    <source>
        <dbReference type="EMBL" id="CUQ14831.1"/>
    </source>
</evidence>
<keyword evidence="1" id="KW-1133">Transmembrane helix</keyword>
<feature type="transmembrane region" description="Helical" evidence="1">
    <location>
        <begin position="558"/>
        <end position="580"/>
    </location>
</feature>
<evidence type="ECO:0000256" key="1">
    <source>
        <dbReference type="SAM" id="Phobius"/>
    </source>
</evidence>
<feature type="transmembrane region" description="Helical" evidence="1">
    <location>
        <begin position="16"/>
        <end position="37"/>
    </location>
</feature>
<protein>
    <submittedName>
        <fullName evidence="3">L-dehydroascorbate transporter large permease subunit</fullName>
    </submittedName>
</protein>
<feature type="transmembrane region" description="Helical" evidence="1">
    <location>
        <begin position="436"/>
        <end position="461"/>
    </location>
</feature>
<organism evidence="3 4">
    <name type="scientific">Anaerotruncus colihominis</name>
    <dbReference type="NCBI Taxonomy" id="169435"/>
    <lineage>
        <taxon>Bacteria</taxon>
        <taxon>Bacillati</taxon>
        <taxon>Bacillota</taxon>
        <taxon>Clostridia</taxon>
        <taxon>Eubacteriales</taxon>
        <taxon>Oscillospiraceae</taxon>
        <taxon>Anaerotruncus</taxon>
    </lineage>
</organism>
<feature type="transmembrane region" description="Helical" evidence="1">
    <location>
        <begin position="126"/>
        <end position="145"/>
    </location>
</feature>
<feature type="domain" description="TRAP C4-dicarboxylate transport system permease DctM subunit" evidence="2">
    <location>
        <begin position="112"/>
        <end position="555"/>
    </location>
</feature>
<feature type="transmembrane region" description="Helical" evidence="1">
    <location>
        <begin position="292"/>
        <end position="316"/>
    </location>
</feature>
<evidence type="ECO:0000313" key="4">
    <source>
        <dbReference type="Proteomes" id="UP000095765"/>
    </source>
</evidence>
<dbReference type="OrthoDB" id="9759894at2"/>
<feature type="transmembrane region" description="Helical" evidence="1">
    <location>
        <begin position="404"/>
        <end position="424"/>
    </location>
</feature>
<dbReference type="PANTHER" id="PTHR43849">
    <property type="entry name" value="BLL3936 PROTEIN"/>
    <property type="match status" value="1"/>
</dbReference>
<feature type="transmembrane region" description="Helical" evidence="1">
    <location>
        <begin position="182"/>
        <end position="205"/>
    </location>
</feature>
<feature type="transmembrane region" description="Helical" evidence="1">
    <location>
        <begin position="527"/>
        <end position="546"/>
    </location>
</feature>
<dbReference type="PANTHER" id="PTHR43849:SF2">
    <property type="entry name" value="BLL3936 PROTEIN"/>
    <property type="match status" value="1"/>
</dbReference>
<gene>
    <name evidence="3" type="ORF">ERS852551_03312</name>
</gene>
<feature type="transmembrane region" description="Helical" evidence="1">
    <location>
        <begin position="468"/>
        <end position="497"/>
    </location>
</feature>
<feature type="transmembrane region" description="Helical" evidence="1">
    <location>
        <begin position="592"/>
        <end position="619"/>
    </location>
</feature>
<feature type="transmembrane region" description="Helical" evidence="1">
    <location>
        <begin position="103"/>
        <end position="119"/>
    </location>
</feature>
<dbReference type="Pfam" id="PF06808">
    <property type="entry name" value="DctM"/>
    <property type="match status" value="1"/>
</dbReference>
<keyword evidence="1" id="KW-0472">Membrane</keyword>
<feature type="transmembrane region" description="Helical" evidence="1">
    <location>
        <begin position="71"/>
        <end position="91"/>
    </location>
</feature>
<feature type="transmembrane region" description="Helical" evidence="1">
    <location>
        <begin position="364"/>
        <end position="383"/>
    </location>
</feature>
<dbReference type="InterPro" id="IPR010656">
    <property type="entry name" value="DctM"/>
</dbReference>
<keyword evidence="1" id="KW-0812">Transmembrane</keyword>
<evidence type="ECO:0000259" key="2">
    <source>
        <dbReference type="Pfam" id="PF06808"/>
    </source>
</evidence>
<dbReference type="RefSeq" id="WP_055245977.1">
    <property type="nucleotide sequence ID" value="NZ_CABIWA010000008.1"/>
</dbReference>
<dbReference type="NCBIfam" id="TIGR02123">
    <property type="entry name" value="TRAP_fused"/>
    <property type="match status" value="1"/>
</dbReference>
<dbReference type="InterPro" id="IPR011853">
    <property type="entry name" value="TRAP_DctM-Dct_fused"/>
</dbReference>
<dbReference type="GeneID" id="72462698"/>
<dbReference type="Proteomes" id="UP000095765">
    <property type="component" value="Unassembled WGS sequence"/>
</dbReference>
<dbReference type="EMBL" id="CZBE01000030">
    <property type="protein sequence ID" value="CUQ14831.1"/>
    <property type="molecule type" value="Genomic_DNA"/>
</dbReference>
<feature type="transmembrane region" description="Helical" evidence="1">
    <location>
        <begin position="503"/>
        <end position="520"/>
    </location>
</feature>
<accession>A0A174U284</accession>
<feature type="transmembrane region" description="Helical" evidence="1">
    <location>
        <begin position="217"/>
        <end position="240"/>
    </location>
</feature>
<sequence>MEESKKTGFDLKLDRAISIVAIVMSAYHLIACNYNIFQAGQHINLHILFSLIIVFLQAVKIKNGKPTWQSWCMIALLAASVVTCLYIHFHYYNFMTALGAQPFDKVFSGVCILLIILIATQRTWGWVIPVISIIALLYGYFGPWLPNPFFHGGLPFSRLITYVTTNFDGVYGMLASVSANTIILFTIFGGLMDAFGAIGAIMNVAMSASTKIRSGGAQVAVVSAGLIGSITGSVAANITLTGSVCMPLMRKRGYSAEFTAATEAAASTGGAILPPVMNAAAFIIASWTGIPYITLVFVGVTPALLYYLGISLSVYIKACKLGDEKMKKELLPQFHHAYVNLMVFLIPLVLLVTLMIMGESPQKALSMAILGLAVVGLLQQFIIREANPIRSFAKKFVAGLENGGRTVASIAVVMACMGVVVQMMTATGLSSKISQFALSIAGDNLIILALVVALTCTLFGMGMPSASAYILAALLGAPALVSFGVPLVVAHFFVFYFAEMSALTPPVAIGCLVASGLANAKFLKTCVIALRLAIMGFVLPFLFLYRPALLLQGTAFEWFWAVLMVVCFLFCFIIVCEKYFRIQTTLAERIAAGVGALCCIIPVYVMDFIGLALFLFLIVSQQRRVKREGLASRSQA</sequence>
<feature type="transmembrane region" description="Helical" evidence="1">
    <location>
        <begin position="337"/>
        <end position="358"/>
    </location>
</feature>